<comment type="subcellular location">
    <subcellularLocation>
        <location evidence="1">Cell membrane</location>
        <topology evidence="1">Multi-pass membrane protein</topology>
    </subcellularLocation>
</comment>
<evidence type="ECO:0000256" key="8">
    <source>
        <dbReference type="SAM" id="Phobius"/>
    </source>
</evidence>
<dbReference type="PANTHER" id="PTHR42718:SF9">
    <property type="entry name" value="MAJOR FACILITATOR SUPERFAMILY MULTIDRUG TRANSPORTER MFSC"/>
    <property type="match status" value="1"/>
</dbReference>
<feature type="transmembrane region" description="Helical" evidence="8">
    <location>
        <begin position="76"/>
        <end position="95"/>
    </location>
</feature>
<gene>
    <name evidence="10" type="ORF">RZ78_09250</name>
</gene>
<dbReference type="InterPro" id="IPR020846">
    <property type="entry name" value="MFS_dom"/>
</dbReference>
<keyword evidence="4" id="KW-1003">Cell membrane</keyword>
<feature type="transmembrane region" description="Helical" evidence="8">
    <location>
        <begin position="279"/>
        <end position="296"/>
    </location>
</feature>
<dbReference type="NCBIfam" id="TIGR00711">
    <property type="entry name" value="efflux_EmrB"/>
    <property type="match status" value="1"/>
</dbReference>
<feature type="transmembrane region" description="Helical" evidence="8">
    <location>
        <begin position="49"/>
        <end position="69"/>
    </location>
</feature>
<feature type="transmembrane region" description="Helical" evidence="8">
    <location>
        <begin position="344"/>
        <end position="363"/>
    </location>
</feature>
<dbReference type="Pfam" id="PF07690">
    <property type="entry name" value="MFS_1"/>
    <property type="match status" value="1"/>
</dbReference>
<dbReference type="Proteomes" id="UP000050269">
    <property type="component" value="Unassembled WGS sequence"/>
</dbReference>
<dbReference type="PANTHER" id="PTHR42718">
    <property type="entry name" value="MAJOR FACILITATOR SUPERFAMILY MULTIDRUG TRANSPORTER MFSC"/>
    <property type="match status" value="1"/>
</dbReference>
<dbReference type="SUPFAM" id="SSF103473">
    <property type="entry name" value="MFS general substrate transporter"/>
    <property type="match status" value="1"/>
</dbReference>
<dbReference type="RefSeq" id="WP_054608004.1">
    <property type="nucleotide sequence ID" value="NZ_JXDF01000012.1"/>
</dbReference>
<evidence type="ECO:0000313" key="11">
    <source>
        <dbReference type="Proteomes" id="UP000050269"/>
    </source>
</evidence>
<accession>A0A0P7K1J6</accession>
<feature type="domain" description="Major facilitator superfamily (MFS) profile" evidence="9">
    <location>
        <begin position="11"/>
        <end position="488"/>
    </location>
</feature>
<keyword evidence="3" id="KW-0813">Transport</keyword>
<name>A0A0P7K1J6_9LACO</name>
<evidence type="ECO:0000313" key="10">
    <source>
        <dbReference type="EMBL" id="KPN83457.1"/>
    </source>
</evidence>
<dbReference type="InterPro" id="IPR011701">
    <property type="entry name" value="MFS"/>
</dbReference>
<feature type="transmembrane region" description="Helical" evidence="8">
    <location>
        <begin position="242"/>
        <end position="259"/>
    </location>
</feature>
<proteinExistence type="inferred from homology"/>
<comment type="caution">
    <text evidence="10">The sequence shown here is derived from an EMBL/GenBank/DDBJ whole genome shotgun (WGS) entry which is preliminary data.</text>
</comment>
<feature type="transmembrane region" description="Helical" evidence="8">
    <location>
        <begin position="138"/>
        <end position="161"/>
    </location>
</feature>
<feature type="transmembrane region" description="Helical" evidence="8">
    <location>
        <begin position="460"/>
        <end position="482"/>
    </location>
</feature>
<dbReference type="PROSITE" id="PS50850">
    <property type="entry name" value="MFS"/>
    <property type="match status" value="1"/>
</dbReference>
<organism evidence="10 11">
    <name type="scientific">Apilactobacillus kunkeei</name>
    <dbReference type="NCBI Taxonomy" id="148814"/>
    <lineage>
        <taxon>Bacteria</taxon>
        <taxon>Bacillati</taxon>
        <taxon>Bacillota</taxon>
        <taxon>Bacilli</taxon>
        <taxon>Lactobacillales</taxon>
        <taxon>Lactobacillaceae</taxon>
        <taxon>Apilactobacillus</taxon>
    </lineage>
</organism>
<evidence type="ECO:0000259" key="9">
    <source>
        <dbReference type="PROSITE" id="PS50850"/>
    </source>
</evidence>
<keyword evidence="7 8" id="KW-0472">Membrane</keyword>
<dbReference type="Gene3D" id="1.20.1250.20">
    <property type="entry name" value="MFS general substrate transporter like domains"/>
    <property type="match status" value="2"/>
</dbReference>
<evidence type="ECO:0000256" key="6">
    <source>
        <dbReference type="ARBA" id="ARBA00022989"/>
    </source>
</evidence>
<sequence>MQEKKYNRSLILLVLMLAAMAGALMQTSLGTALPTLMHAFNINLSTAQQATTWFLLVNGAMVPVSAFLANRFSTKWLHVVAYGLLLIGILISMLTPEQSNLWWIFVVGRIVAAVAVGIILPLMQIVILNMYSPKERAFAMGMMGLVVGMAPAFGPTLTGWILNKSHHILGFTLSNAWQNIFIIPLIFIALATVLAPFLLKDVVENTKQKLDITSFILSVAGFGLFIWGFTNVSSQGWGDFKEVILPILIGVLFLVVFVVKQLRMKVPFLDVRVFMNKDFTIPTISLLLATMAMYGIEMVLPTYLQNVRGLTPLDSGLTLLYGALFMGIMSPIAGALYNKVGIKLLSIVGFLLLILGTLPFVFINAETPTIIITVLYAIRMMGIATVMMPLTTAAMDSLPTKKGADGTAANNTLRQVSSSIVVAILTSVIQNIANNNAPAKSLAHTDPLRYADKALDASIYGFRVVFIISLAFAVVGLLFVLISRNNKKEVTK</sequence>
<feature type="transmembrane region" description="Helical" evidence="8">
    <location>
        <begin position="369"/>
        <end position="395"/>
    </location>
</feature>
<evidence type="ECO:0000256" key="2">
    <source>
        <dbReference type="ARBA" id="ARBA00008537"/>
    </source>
</evidence>
<evidence type="ECO:0000256" key="7">
    <source>
        <dbReference type="ARBA" id="ARBA00023136"/>
    </source>
</evidence>
<protein>
    <submittedName>
        <fullName evidence="10">Multidrug MFS-type transporter</fullName>
    </submittedName>
</protein>
<evidence type="ECO:0000256" key="5">
    <source>
        <dbReference type="ARBA" id="ARBA00022692"/>
    </source>
</evidence>
<dbReference type="CDD" id="cd17503">
    <property type="entry name" value="MFS_LmrB_MDR_like"/>
    <property type="match status" value="1"/>
</dbReference>
<dbReference type="InterPro" id="IPR004638">
    <property type="entry name" value="EmrB-like"/>
</dbReference>
<keyword evidence="6 8" id="KW-1133">Transmembrane helix</keyword>
<feature type="transmembrane region" description="Helical" evidence="8">
    <location>
        <begin position="316"/>
        <end position="337"/>
    </location>
</feature>
<dbReference type="InterPro" id="IPR036259">
    <property type="entry name" value="MFS_trans_sf"/>
</dbReference>
<dbReference type="PATRIC" id="fig|148814.13.peg.458"/>
<comment type="similarity">
    <text evidence="2">Belongs to the major facilitator superfamily. EmrB family.</text>
</comment>
<dbReference type="GO" id="GO:0022857">
    <property type="term" value="F:transmembrane transporter activity"/>
    <property type="evidence" value="ECO:0007669"/>
    <property type="project" value="InterPro"/>
</dbReference>
<feature type="transmembrane region" description="Helical" evidence="8">
    <location>
        <begin position="211"/>
        <end position="230"/>
    </location>
</feature>
<keyword evidence="5 8" id="KW-0812">Transmembrane</keyword>
<dbReference type="AlphaFoldDB" id="A0A0P7K1J6"/>
<feature type="transmembrane region" description="Helical" evidence="8">
    <location>
        <begin position="416"/>
        <end position="433"/>
    </location>
</feature>
<reference evidence="10 11" key="1">
    <citation type="journal article" date="2015" name="Genome Biol. Evol.">
        <title>Functionally Structured Genomes in Lactobacillus kunkeei Colonizing the Honey Crop and Food Products of Honeybees and Stingless Bees.</title>
        <authorList>
            <person name="Tamarit D."/>
            <person name="Ellegaard K.M."/>
            <person name="Wikander J."/>
            <person name="Olofsson T."/>
            <person name="Vasquez A."/>
            <person name="Andersson S.G."/>
        </authorList>
    </citation>
    <scope>NUCLEOTIDE SEQUENCE [LARGE SCALE GENOMIC DNA]</scope>
    <source>
        <strain evidence="10 11">LMbo</strain>
    </source>
</reference>
<feature type="transmembrane region" description="Helical" evidence="8">
    <location>
        <begin position="101"/>
        <end position="126"/>
    </location>
</feature>
<evidence type="ECO:0000256" key="1">
    <source>
        <dbReference type="ARBA" id="ARBA00004651"/>
    </source>
</evidence>
<dbReference type="GO" id="GO:0005886">
    <property type="term" value="C:plasma membrane"/>
    <property type="evidence" value="ECO:0007669"/>
    <property type="project" value="UniProtKB-SubCell"/>
</dbReference>
<evidence type="ECO:0000256" key="4">
    <source>
        <dbReference type="ARBA" id="ARBA00022475"/>
    </source>
</evidence>
<dbReference type="EMBL" id="JXDF01000012">
    <property type="protein sequence ID" value="KPN83457.1"/>
    <property type="molecule type" value="Genomic_DNA"/>
</dbReference>
<feature type="transmembrane region" description="Helical" evidence="8">
    <location>
        <begin position="181"/>
        <end position="199"/>
    </location>
</feature>
<evidence type="ECO:0000256" key="3">
    <source>
        <dbReference type="ARBA" id="ARBA00022448"/>
    </source>
</evidence>